<reference evidence="13" key="2">
    <citation type="journal article" date="2024" name="Plant">
        <title>Genomic evolution and insights into agronomic trait innovations of Sesamum species.</title>
        <authorList>
            <person name="Miao H."/>
            <person name="Wang L."/>
            <person name="Qu L."/>
            <person name="Liu H."/>
            <person name="Sun Y."/>
            <person name="Le M."/>
            <person name="Wang Q."/>
            <person name="Wei S."/>
            <person name="Zheng Y."/>
            <person name="Lin W."/>
            <person name="Duan Y."/>
            <person name="Cao H."/>
            <person name="Xiong S."/>
            <person name="Wang X."/>
            <person name="Wei L."/>
            <person name="Li C."/>
            <person name="Ma Q."/>
            <person name="Ju M."/>
            <person name="Zhao R."/>
            <person name="Li G."/>
            <person name="Mu C."/>
            <person name="Tian Q."/>
            <person name="Mei H."/>
            <person name="Zhang T."/>
            <person name="Gao T."/>
            <person name="Zhang H."/>
        </authorList>
    </citation>
    <scope>NUCLEOTIDE SEQUENCE</scope>
    <source>
        <strain evidence="13">G02</strain>
    </source>
</reference>
<evidence type="ECO:0000256" key="1">
    <source>
        <dbReference type="ARBA" id="ARBA00004167"/>
    </source>
</evidence>
<evidence type="ECO:0000256" key="6">
    <source>
        <dbReference type="ARBA" id="ARBA00022989"/>
    </source>
</evidence>
<sequence>MFSVARLDASQGVRREKLQKLWEYVKECSETGRAVDIGEAAFTTTLNLLWATLFSVEFAQFNSDTSQEMKGVVRGLMECLGSQNLVDYFPMLKWADPQGILKKMKIYFEKLLAIFDGIIDEKLKSNGGKDDVVEARLARGNGKRKHHAAAGIETTSGTVEWAMTELMRQPDKMSRVRDEIKSIIGEKGKVEESDISRLPYLQAVVKETLRLHPAAPFLVPHKAVSDGEIHGYMVPKDSLILVHVWASGRDPCMWVESDAFMPERFLDNKIDYRGKDFELIPFGAGRRICPGLPLAHRMVHLMLATLIHNFGWEVEIKSKEIDMNEKFGLTLQKDIPLRAVPTKL</sequence>
<dbReference type="Pfam" id="PF00067">
    <property type="entry name" value="p450"/>
    <property type="match status" value="1"/>
</dbReference>
<keyword evidence="9 12" id="KW-0503">Monooxygenase</keyword>
<dbReference type="InterPro" id="IPR036396">
    <property type="entry name" value="Cyt_P450_sf"/>
</dbReference>
<comment type="cofactor">
    <cofactor evidence="11">
        <name>heme</name>
        <dbReference type="ChEBI" id="CHEBI:30413"/>
    </cofactor>
</comment>
<dbReference type="InterPro" id="IPR002401">
    <property type="entry name" value="Cyt_P450_E_grp-I"/>
</dbReference>
<keyword evidence="8 11" id="KW-0408">Iron</keyword>
<keyword evidence="5 11" id="KW-0479">Metal-binding</keyword>
<dbReference type="AlphaFoldDB" id="A0AAW2VGS2"/>
<dbReference type="PRINTS" id="PR00385">
    <property type="entry name" value="P450"/>
</dbReference>
<dbReference type="InterPro" id="IPR017972">
    <property type="entry name" value="Cyt_P450_CS"/>
</dbReference>
<dbReference type="PROSITE" id="PS00086">
    <property type="entry name" value="CYTOCHROME_P450"/>
    <property type="match status" value="1"/>
</dbReference>
<name>A0AAW2VGS2_SESRA</name>
<evidence type="ECO:0000256" key="3">
    <source>
        <dbReference type="ARBA" id="ARBA00022617"/>
    </source>
</evidence>
<dbReference type="PANTHER" id="PTHR47950:SF4">
    <property type="entry name" value="GERANIOL 8-HYDROXYLASE-LIKE"/>
    <property type="match status" value="1"/>
</dbReference>
<keyword evidence="10" id="KW-0472">Membrane</keyword>
<keyword evidence="6" id="KW-1133">Transmembrane helix</keyword>
<evidence type="ECO:0000256" key="7">
    <source>
        <dbReference type="ARBA" id="ARBA00023002"/>
    </source>
</evidence>
<evidence type="ECO:0000256" key="11">
    <source>
        <dbReference type="PIRSR" id="PIRSR602401-1"/>
    </source>
</evidence>
<dbReference type="GO" id="GO:0004497">
    <property type="term" value="F:monooxygenase activity"/>
    <property type="evidence" value="ECO:0007669"/>
    <property type="project" value="UniProtKB-KW"/>
</dbReference>
<dbReference type="PANTHER" id="PTHR47950">
    <property type="entry name" value="CYTOCHROME P450, FAMILY 76, SUBFAMILY C, POLYPEPTIDE 5-RELATED"/>
    <property type="match status" value="1"/>
</dbReference>
<evidence type="ECO:0000256" key="4">
    <source>
        <dbReference type="ARBA" id="ARBA00022692"/>
    </source>
</evidence>
<proteinExistence type="inferred from homology"/>
<keyword evidence="3 11" id="KW-0349">Heme</keyword>
<dbReference type="EMBL" id="JACGWJ010000003">
    <property type="protein sequence ID" value="KAL0428979.1"/>
    <property type="molecule type" value="Genomic_DNA"/>
</dbReference>
<evidence type="ECO:0000256" key="8">
    <source>
        <dbReference type="ARBA" id="ARBA00023004"/>
    </source>
</evidence>
<organism evidence="13">
    <name type="scientific">Sesamum radiatum</name>
    <name type="common">Black benniseed</name>
    <dbReference type="NCBI Taxonomy" id="300843"/>
    <lineage>
        <taxon>Eukaryota</taxon>
        <taxon>Viridiplantae</taxon>
        <taxon>Streptophyta</taxon>
        <taxon>Embryophyta</taxon>
        <taxon>Tracheophyta</taxon>
        <taxon>Spermatophyta</taxon>
        <taxon>Magnoliopsida</taxon>
        <taxon>eudicotyledons</taxon>
        <taxon>Gunneridae</taxon>
        <taxon>Pentapetalae</taxon>
        <taxon>asterids</taxon>
        <taxon>lamiids</taxon>
        <taxon>Lamiales</taxon>
        <taxon>Pedaliaceae</taxon>
        <taxon>Sesamum</taxon>
    </lineage>
</organism>
<reference evidence="13" key="1">
    <citation type="submission" date="2020-06" db="EMBL/GenBank/DDBJ databases">
        <authorList>
            <person name="Li T."/>
            <person name="Hu X."/>
            <person name="Zhang T."/>
            <person name="Song X."/>
            <person name="Zhang H."/>
            <person name="Dai N."/>
            <person name="Sheng W."/>
            <person name="Hou X."/>
            <person name="Wei L."/>
        </authorList>
    </citation>
    <scope>NUCLEOTIDE SEQUENCE</scope>
    <source>
        <strain evidence="13">G02</strain>
        <tissue evidence="13">Leaf</tissue>
    </source>
</reference>
<evidence type="ECO:0000313" key="13">
    <source>
        <dbReference type="EMBL" id="KAL0428979.1"/>
    </source>
</evidence>
<accession>A0AAW2VGS2</accession>
<dbReference type="GO" id="GO:0016705">
    <property type="term" value="F:oxidoreductase activity, acting on paired donors, with incorporation or reduction of molecular oxygen"/>
    <property type="evidence" value="ECO:0007669"/>
    <property type="project" value="InterPro"/>
</dbReference>
<evidence type="ECO:0000256" key="5">
    <source>
        <dbReference type="ARBA" id="ARBA00022723"/>
    </source>
</evidence>
<dbReference type="GO" id="GO:0005506">
    <property type="term" value="F:iron ion binding"/>
    <property type="evidence" value="ECO:0007669"/>
    <property type="project" value="InterPro"/>
</dbReference>
<feature type="binding site" description="axial binding residue" evidence="11">
    <location>
        <position position="289"/>
    </location>
    <ligand>
        <name>heme</name>
        <dbReference type="ChEBI" id="CHEBI:30413"/>
    </ligand>
    <ligandPart>
        <name>Fe</name>
        <dbReference type="ChEBI" id="CHEBI:18248"/>
    </ligandPart>
</feature>
<evidence type="ECO:0000256" key="9">
    <source>
        <dbReference type="ARBA" id="ARBA00023033"/>
    </source>
</evidence>
<comment type="caution">
    <text evidence="13">The sequence shown here is derived from an EMBL/GenBank/DDBJ whole genome shotgun (WGS) entry which is preliminary data.</text>
</comment>
<comment type="similarity">
    <text evidence="2 12">Belongs to the cytochrome P450 family.</text>
</comment>
<comment type="subcellular location">
    <subcellularLocation>
        <location evidence="1">Membrane</location>
        <topology evidence="1">Single-pass membrane protein</topology>
    </subcellularLocation>
</comment>
<dbReference type="Gene3D" id="1.10.630.10">
    <property type="entry name" value="Cytochrome P450"/>
    <property type="match status" value="1"/>
</dbReference>
<evidence type="ECO:0000256" key="10">
    <source>
        <dbReference type="ARBA" id="ARBA00023136"/>
    </source>
</evidence>
<keyword evidence="7 12" id="KW-0560">Oxidoreductase</keyword>
<keyword evidence="4" id="KW-0812">Transmembrane</keyword>
<evidence type="ECO:0000256" key="2">
    <source>
        <dbReference type="ARBA" id="ARBA00010617"/>
    </source>
</evidence>
<dbReference type="PRINTS" id="PR00463">
    <property type="entry name" value="EP450I"/>
</dbReference>
<dbReference type="GO" id="GO:0020037">
    <property type="term" value="F:heme binding"/>
    <property type="evidence" value="ECO:0007669"/>
    <property type="project" value="InterPro"/>
</dbReference>
<evidence type="ECO:0000256" key="12">
    <source>
        <dbReference type="RuleBase" id="RU000461"/>
    </source>
</evidence>
<dbReference type="FunFam" id="1.10.630.10:FF:000138">
    <property type="entry name" value="Os10g0167200 protein"/>
    <property type="match status" value="1"/>
</dbReference>
<protein>
    <submittedName>
        <fullName evidence="13">Cytochrome</fullName>
    </submittedName>
</protein>
<dbReference type="GO" id="GO:0016020">
    <property type="term" value="C:membrane"/>
    <property type="evidence" value="ECO:0007669"/>
    <property type="project" value="UniProtKB-SubCell"/>
</dbReference>
<dbReference type="InterPro" id="IPR001128">
    <property type="entry name" value="Cyt_P450"/>
</dbReference>
<gene>
    <name evidence="13" type="ORF">Sradi_0523900</name>
</gene>
<dbReference type="SUPFAM" id="SSF48264">
    <property type="entry name" value="Cytochrome P450"/>
    <property type="match status" value="1"/>
</dbReference>